<dbReference type="EMBL" id="JBHUHZ010000001">
    <property type="protein sequence ID" value="MFD2163020.1"/>
    <property type="molecule type" value="Genomic_DNA"/>
</dbReference>
<feature type="domain" description="Phospholipase D-like" evidence="1">
    <location>
        <begin position="16"/>
        <end position="127"/>
    </location>
</feature>
<organism evidence="2 3">
    <name type="scientific">Paradesertivirga mongoliensis</name>
    <dbReference type="NCBI Taxonomy" id="2100740"/>
    <lineage>
        <taxon>Bacteria</taxon>
        <taxon>Pseudomonadati</taxon>
        <taxon>Bacteroidota</taxon>
        <taxon>Sphingobacteriia</taxon>
        <taxon>Sphingobacteriales</taxon>
        <taxon>Sphingobacteriaceae</taxon>
        <taxon>Paradesertivirga</taxon>
    </lineage>
</organism>
<gene>
    <name evidence="2" type="ORF">ACFSJU_11500</name>
</gene>
<protein>
    <submittedName>
        <fullName evidence="2">Phospholipase D-like domain-containing protein</fullName>
    </submittedName>
</protein>
<evidence type="ECO:0000259" key="1">
    <source>
        <dbReference type="Pfam" id="PF13091"/>
    </source>
</evidence>
<dbReference type="SUPFAM" id="SSF56024">
    <property type="entry name" value="Phospholipase D/nuclease"/>
    <property type="match status" value="1"/>
</dbReference>
<dbReference type="InterPro" id="IPR025202">
    <property type="entry name" value="PLD-like_dom"/>
</dbReference>
<evidence type="ECO:0000313" key="3">
    <source>
        <dbReference type="Proteomes" id="UP001597387"/>
    </source>
</evidence>
<dbReference type="Pfam" id="PF13091">
    <property type="entry name" value="PLDc_2"/>
    <property type="match status" value="1"/>
</dbReference>
<sequence>MAITFLKGSELNTALEHLIEDADNYLYLICPYFHLHEKLKVELKDKKDKPDLKIVVMFDKNEEGTHKSLRKEDFDFLRTFPNIEIRYEPKLHAKYYASEDRAIITSLNLLQYSHDHNIEVGVVMDVKGFLGDIGDLVSSGNSVERDSYLYFEKVIKNSELKYQRVPVFEKALLGFKNDYKKSEENVNLLDDVYKSNAPSAVGYKWGKNSPAEERERREWSNNPLAEKVGYCIHTGEEIPFNLKKPYTRKAFSTWSQFSNPDYSERFCHYFGEPSNGETTFANPVLRKNWRKAKEDHRF</sequence>
<evidence type="ECO:0000313" key="2">
    <source>
        <dbReference type="EMBL" id="MFD2163020.1"/>
    </source>
</evidence>
<dbReference type="Gene3D" id="3.30.870.10">
    <property type="entry name" value="Endonuclease Chain A"/>
    <property type="match status" value="1"/>
</dbReference>
<proteinExistence type="predicted"/>
<dbReference type="Proteomes" id="UP001597387">
    <property type="component" value="Unassembled WGS sequence"/>
</dbReference>
<comment type="caution">
    <text evidence="2">The sequence shown here is derived from an EMBL/GenBank/DDBJ whole genome shotgun (WGS) entry which is preliminary data.</text>
</comment>
<accession>A0ABW4ZLS8</accession>
<reference evidence="3" key="1">
    <citation type="journal article" date="2019" name="Int. J. Syst. Evol. Microbiol.">
        <title>The Global Catalogue of Microorganisms (GCM) 10K type strain sequencing project: providing services to taxonomists for standard genome sequencing and annotation.</title>
        <authorList>
            <consortium name="The Broad Institute Genomics Platform"/>
            <consortium name="The Broad Institute Genome Sequencing Center for Infectious Disease"/>
            <person name="Wu L."/>
            <person name="Ma J."/>
        </authorList>
    </citation>
    <scope>NUCLEOTIDE SEQUENCE [LARGE SCALE GENOMIC DNA]</scope>
    <source>
        <strain evidence="3">KCTC 42217</strain>
    </source>
</reference>
<dbReference type="RefSeq" id="WP_255902460.1">
    <property type="nucleotide sequence ID" value="NZ_JAFMZO010000003.1"/>
</dbReference>
<name>A0ABW4ZLS8_9SPHI</name>
<keyword evidence="3" id="KW-1185">Reference proteome</keyword>